<protein>
    <submittedName>
        <fullName evidence="2">Uncharacterized protein</fullName>
    </submittedName>
</protein>
<proteinExistence type="predicted"/>
<evidence type="ECO:0000256" key="1">
    <source>
        <dbReference type="SAM" id="Coils"/>
    </source>
</evidence>
<gene>
    <name evidence="2" type="ORF">LCGC14_1658810</name>
</gene>
<dbReference type="AlphaFoldDB" id="A0A0F9KAJ7"/>
<sequence>MAICKNGIARVRIYAPNGKDSKLFSDVLNTFEGDRDLALKAYAYLSSSKFAEVGQINKLDKNGEPLFNEVMDLLSNKFGTYDSPKRITRDTGKKKEYNFKAYSNDEVDRNDVRRARDIVAQKKSLLSETYKQISVARLNNDLRGVYELHKKTSSIKRNIENIESRMDAVAMSRIAFIDLRNASNALKKNKLLSRDIIYAKSLVNTWLEAVETYFPESPNSNYILYGEGDTSLDVSDNFFGFSDIEGEARKLKRTIEALERKFINAELSKEVDRDINIHEEFQNQRDYTGVHAHTMSINRTNNVMFQSVSNINFRLMAEAKDEFRDFEESFDLLLKQTIPELKKMSNSPNPYDILREKHRDSKQTGNLIRQFRPEYDDAAAIEFKNAIDGGTMEDWKDYYKWFDKNNILLDWRVIFRDRKDSDGNLIYDGKKFTKHDEDKLKREIVELIGKTEYDRMYRLAEKNLEEFEMTRELTRDDIYNNPKTTKEEKDKIFDNWNKVYSPYYYADVVDNNVPFVSDETTIPAKGHAYTTVIPRKYIKGSVVETGWHNEDFDKIRNNSIVYEFYNNMLDTLHELNNILQKNISRTLKDNSIPNLRQSVMDAWFSDGAKGAKKEIMNRLIKAMTAENSSDLAFAEVDPYTHEIKKNLTINLVKQNNERINKIYTQKLIEYELKEGSATTEKKREFKKEAVDEVVKDKSFDLGEIMKVYFLTTKMYAKKAQIEDLV</sequence>
<comment type="caution">
    <text evidence="2">The sequence shown here is derived from an EMBL/GenBank/DDBJ whole genome shotgun (WGS) entry which is preliminary data.</text>
</comment>
<feature type="non-terminal residue" evidence="2">
    <location>
        <position position="725"/>
    </location>
</feature>
<organism evidence="2">
    <name type="scientific">marine sediment metagenome</name>
    <dbReference type="NCBI Taxonomy" id="412755"/>
    <lineage>
        <taxon>unclassified sequences</taxon>
        <taxon>metagenomes</taxon>
        <taxon>ecological metagenomes</taxon>
    </lineage>
</organism>
<accession>A0A0F9KAJ7</accession>
<reference evidence="2" key="1">
    <citation type="journal article" date="2015" name="Nature">
        <title>Complex archaea that bridge the gap between prokaryotes and eukaryotes.</title>
        <authorList>
            <person name="Spang A."/>
            <person name="Saw J.H."/>
            <person name="Jorgensen S.L."/>
            <person name="Zaremba-Niedzwiedzka K."/>
            <person name="Martijn J."/>
            <person name="Lind A.E."/>
            <person name="van Eijk R."/>
            <person name="Schleper C."/>
            <person name="Guy L."/>
            <person name="Ettema T.J."/>
        </authorList>
    </citation>
    <scope>NUCLEOTIDE SEQUENCE</scope>
</reference>
<dbReference type="EMBL" id="LAZR01014061">
    <property type="protein sequence ID" value="KKM19123.1"/>
    <property type="molecule type" value="Genomic_DNA"/>
</dbReference>
<feature type="coiled-coil region" evidence="1">
    <location>
        <begin position="241"/>
        <end position="268"/>
    </location>
</feature>
<evidence type="ECO:0000313" key="2">
    <source>
        <dbReference type="EMBL" id="KKM19123.1"/>
    </source>
</evidence>
<keyword evidence="1" id="KW-0175">Coiled coil</keyword>
<name>A0A0F9KAJ7_9ZZZZ</name>